<comment type="subcellular location">
    <subcellularLocation>
        <location evidence="1">Cell membrane</location>
        <topology evidence="1">Multi-pass membrane protein</topology>
    </subcellularLocation>
</comment>
<dbReference type="KEGG" id="orp:MOP44_08155"/>
<keyword evidence="2" id="KW-1003">Cell membrane</keyword>
<dbReference type="Pfam" id="PF12704">
    <property type="entry name" value="MacB_PCD"/>
    <property type="match status" value="2"/>
</dbReference>
<feature type="domain" description="ABC3 transporter permease C-terminal" evidence="8">
    <location>
        <begin position="363"/>
        <end position="478"/>
    </location>
</feature>
<evidence type="ECO:0000256" key="4">
    <source>
        <dbReference type="ARBA" id="ARBA00022989"/>
    </source>
</evidence>
<organism evidence="10 11">
    <name type="scientific">Occallatibacter riparius</name>
    <dbReference type="NCBI Taxonomy" id="1002689"/>
    <lineage>
        <taxon>Bacteria</taxon>
        <taxon>Pseudomonadati</taxon>
        <taxon>Acidobacteriota</taxon>
        <taxon>Terriglobia</taxon>
        <taxon>Terriglobales</taxon>
        <taxon>Acidobacteriaceae</taxon>
        <taxon>Occallatibacter</taxon>
    </lineage>
</organism>
<dbReference type="InterPro" id="IPR025857">
    <property type="entry name" value="MacB_PCD"/>
</dbReference>
<feature type="transmembrane region" description="Helical" evidence="7">
    <location>
        <begin position="411"/>
        <end position="433"/>
    </location>
</feature>
<keyword evidence="3 7" id="KW-0812">Transmembrane</keyword>
<dbReference type="GO" id="GO:0005886">
    <property type="term" value="C:plasma membrane"/>
    <property type="evidence" value="ECO:0007669"/>
    <property type="project" value="UniProtKB-SubCell"/>
</dbReference>
<feature type="domain" description="MacB-like periplasmic core" evidence="9">
    <location>
        <begin position="560"/>
        <end position="686"/>
    </location>
</feature>
<feature type="domain" description="MacB-like periplasmic core" evidence="9">
    <location>
        <begin position="96"/>
        <end position="312"/>
    </location>
</feature>
<gene>
    <name evidence="10" type="ORF">MOP44_08155</name>
</gene>
<feature type="transmembrane region" description="Helical" evidence="7">
    <location>
        <begin position="501"/>
        <end position="521"/>
    </location>
</feature>
<comment type="similarity">
    <text evidence="6">Belongs to the ABC-4 integral membrane protein family.</text>
</comment>
<dbReference type="NCBIfam" id="NF038403">
    <property type="entry name" value="perm_prefix_1"/>
    <property type="match status" value="1"/>
</dbReference>
<evidence type="ECO:0000259" key="8">
    <source>
        <dbReference type="Pfam" id="PF02687"/>
    </source>
</evidence>
<feature type="transmembrane region" description="Helical" evidence="7">
    <location>
        <begin position="862"/>
        <end position="881"/>
    </location>
</feature>
<dbReference type="PANTHER" id="PTHR30572:SF4">
    <property type="entry name" value="ABC TRANSPORTER PERMEASE YTRF"/>
    <property type="match status" value="1"/>
</dbReference>
<proteinExistence type="inferred from homology"/>
<dbReference type="InterPro" id="IPR050250">
    <property type="entry name" value="Macrolide_Exporter_MacB"/>
</dbReference>
<evidence type="ECO:0000313" key="10">
    <source>
        <dbReference type="EMBL" id="UWZ85903.1"/>
    </source>
</evidence>
<dbReference type="PANTHER" id="PTHR30572">
    <property type="entry name" value="MEMBRANE COMPONENT OF TRANSPORTER-RELATED"/>
    <property type="match status" value="1"/>
</dbReference>
<dbReference type="Pfam" id="PF02687">
    <property type="entry name" value="FtsX"/>
    <property type="match status" value="2"/>
</dbReference>
<keyword evidence="5 7" id="KW-0472">Membrane</keyword>
<feature type="transmembrane region" description="Helical" evidence="7">
    <location>
        <begin position="453"/>
        <end position="473"/>
    </location>
</feature>
<protein>
    <submittedName>
        <fullName evidence="10">ABC transporter permease</fullName>
    </submittedName>
</protein>
<evidence type="ECO:0000259" key="9">
    <source>
        <dbReference type="Pfam" id="PF12704"/>
    </source>
</evidence>
<feature type="domain" description="ABC3 transporter permease C-terminal" evidence="8">
    <location>
        <begin position="778"/>
        <end position="891"/>
    </location>
</feature>
<evidence type="ECO:0000256" key="1">
    <source>
        <dbReference type="ARBA" id="ARBA00004651"/>
    </source>
</evidence>
<dbReference type="InterPro" id="IPR017800">
    <property type="entry name" value="ADOP"/>
</dbReference>
<dbReference type="RefSeq" id="WP_260795528.1">
    <property type="nucleotide sequence ID" value="NZ_CP093313.1"/>
</dbReference>
<feature type="transmembrane region" description="Helical" evidence="7">
    <location>
        <begin position="92"/>
        <end position="114"/>
    </location>
</feature>
<dbReference type="Proteomes" id="UP001059380">
    <property type="component" value="Chromosome"/>
</dbReference>
<dbReference type="NCBIfam" id="TIGR03434">
    <property type="entry name" value="ADOP"/>
    <property type="match status" value="1"/>
</dbReference>
<sequence>MAMVSRLMNLFRRSRLDREIAEELGAHIEMRIEDNIAHGMSPEQARREAQMRFGNATVMREKVAAVDASLALENMARDARFALRRLRKSPGFAVTVLLTLAIGIGANAAVFSVLNSVLLRPLPYPHSDRLIALWLDAPGAGGLSNFQNGLQLSPSMYLTFSRRNQSFHAMGVWYSRNASVTGLAQPEEVHSTLVSGGVLEALSVPAIAGRWFNSADQDPNGAKTAMLGYGYWQRRFGGDRSAVGRSIQVDGITREIVGVMPRGFRVMDEDFDVMLPLAFDPQHQKLAPFGYSGLARLKDGVSIERADADISRLIGVWMDSWSNGPGTNPHYYQRWHITPKFKRLKDQVIGNVSGVLWIVMATVGLVMLIACTNVANLLLVRAESRQQELTVRAALGASRARIARELLVESVLLGMLGGLVGVGVAYAGLRLLVSIGPSNLPRLSEISFDARSLLFTLALSVLAGLLFGSIPAWRYARAKAALSSGSRTASVSRTRQRTRNALVVAQVAMALVLLVSALLMIRTFAALRNVEPGFTGAAHLETMRIAIPETMISDEKTVLETEQQIADKIAAVPGVKQVSFAVTAPMEDFDANWDTLSVEGKNYEGGEPPLRMFNYVAPGFFSTMGTRIVAGRDFTWPDLYGMRPMVLVSENFARENWGSATNAIGKRVRQFTKMPWQEVIGVVEDVRVHGVDEKAPALIYWGTLIEDPYKPQPQPSAARAVRYMIRSDRAGTEALLSQVQQAVWSVNANLPVASPGTMQEIYSQSMARTSFTLVMLAIAGSMALLLGVIGIYGVISYAVSQRTREIGIRLALGAQKSELRWMFVRFALTVTGLGVALGLVAAAGLTKLMSSLLFGVSPRDPVTFITVPLLLLAAAAVASYLPAWHASAVNPVEALRAE</sequence>
<dbReference type="InterPro" id="IPR047928">
    <property type="entry name" value="Perm_prefix_1"/>
</dbReference>
<evidence type="ECO:0000256" key="7">
    <source>
        <dbReference type="SAM" id="Phobius"/>
    </source>
</evidence>
<feature type="transmembrane region" description="Helical" evidence="7">
    <location>
        <begin position="773"/>
        <end position="800"/>
    </location>
</feature>
<dbReference type="InterPro" id="IPR003838">
    <property type="entry name" value="ABC3_permease_C"/>
</dbReference>
<keyword evidence="4 7" id="KW-1133">Transmembrane helix</keyword>
<reference evidence="10" key="1">
    <citation type="submission" date="2021-04" db="EMBL/GenBank/DDBJ databases">
        <title>Phylogenetic analysis of Acidobacteriaceae.</title>
        <authorList>
            <person name="Qiu L."/>
            <person name="Zhang Q."/>
        </authorList>
    </citation>
    <scope>NUCLEOTIDE SEQUENCE</scope>
    <source>
        <strain evidence="10">DSM 25168</strain>
    </source>
</reference>
<evidence type="ECO:0000256" key="6">
    <source>
        <dbReference type="ARBA" id="ARBA00038076"/>
    </source>
</evidence>
<dbReference type="EMBL" id="CP093313">
    <property type="protein sequence ID" value="UWZ85903.1"/>
    <property type="molecule type" value="Genomic_DNA"/>
</dbReference>
<keyword evidence="11" id="KW-1185">Reference proteome</keyword>
<evidence type="ECO:0000256" key="3">
    <source>
        <dbReference type="ARBA" id="ARBA00022692"/>
    </source>
</evidence>
<evidence type="ECO:0000313" key="11">
    <source>
        <dbReference type="Proteomes" id="UP001059380"/>
    </source>
</evidence>
<feature type="transmembrane region" description="Helical" evidence="7">
    <location>
        <begin position="821"/>
        <end position="842"/>
    </location>
</feature>
<name>A0A9J7BTE0_9BACT</name>
<dbReference type="GO" id="GO:0022857">
    <property type="term" value="F:transmembrane transporter activity"/>
    <property type="evidence" value="ECO:0007669"/>
    <property type="project" value="TreeGrafter"/>
</dbReference>
<accession>A0A9J7BTE0</accession>
<dbReference type="AlphaFoldDB" id="A0A9J7BTE0"/>
<feature type="transmembrane region" description="Helical" evidence="7">
    <location>
        <begin position="355"/>
        <end position="379"/>
    </location>
</feature>
<evidence type="ECO:0000256" key="5">
    <source>
        <dbReference type="ARBA" id="ARBA00023136"/>
    </source>
</evidence>
<evidence type="ECO:0000256" key="2">
    <source>
        <dbReference type="ARBA" id="ARBA00022475"/>
    </source>
</evidence>